<name>A0AAV4UU64_CAEEX</name>
<gene>
    <name evidence="1" type="ORF">CEXT_419121</name>
</gene>
<accession>A0AAV4UU64</accession>
<dbReference type="AlphaFoldDB" id="A0AAV4UU64"/>
<evidence type="ECO:0000313" key="2">
    <source>
        <dbReference type="Proteomes" id="UP001054945"/>
    </source>
</evidence>
<dbReference type="EMBL" id="BPLR01013459">
    <property type="protein sequence ID" value="GIY61367.1"/>
    <property type="molecule type" value="Genomic_DNA"/>
</dbReference>
<dbReference type="Proteomes" id="UP001054945">
    <property type="component" value="Unassembled WGS sequence"/>
</dbReference>
<reference evidence="1 2" key="1">
    <citation type="submission" date="2021-06" db="EMBL/GenBank/DDBJ databases">
        <title>Caerostris extrusa draft genome.</title>
        <authorList>
            <person name="Kono N."/>
            <person name="Arakawa K."/>
        </authorList>
    </citation>
    <scope>NUCLEOTIDE SEQUENCE [LARGE SCALE GENOMIC DNA]</scope>
</reference>
<evidence type="ECO:0000313" key="1">
    <source>
        <dbReference type="EMBL" id="GIY61367.1"/>
    </source>
</evidence>
<organism evidence="1 2">
    <name type="scientific">Caerostris extrusa</name>
    <name type="common">Bark spider</name>
    <name type="synonym">Caerostris bankana</name>
    <dbReference type="NCBI Taxonomy" id="172846"/>
    <lineage>
        <taxon>Eukaryota</taxon>
        <taxon>Metazoa</taxon>
        <taxon>Ecdysozoa</taxon>
        <taxon>Arthropoda</taxon>
        <taxon>Chelicerata</taxon>
        <taxon>Arachnida</taxon>
        <taxon>Araneae</taxon>
        <taxon>Araneomorphae</taxon>
        <taxon>Entelegynae</taxon>
        <taxon>Araneoidea</taxon>
        <taxon>Araneidae</taxon>
        <taxon>Caerostris</taxon>
    </lineage>
</organism>
<proteinExistence type="predicted"/>
<sequence length="92" mass="10246">MWVSLLDANLGAMQQASQRVNLEWTGAIRHRMVKIYDAGFKVRERTKVYWKIKGTFTSDGLGSMGGEVARAMLEGIPLGAQNVLVHVILSRD</sequence>
<protein>
    <submittedName>
        <fullName evidence="1">Uncharacterized protein</fullName>
    </submittedName>
</protein>
<keyword evidence="2" id="KW-1185">Reference proteome</keyword>
<comment type="caution">
    <text evidence="1">The sequence shown here is derived from an EMBL/GenBank/DDBJ whole genome shotgun (WGS) entry which is preliminary data.</text>
</comment>